<dbReference type="eggNOG" id="KOG0586">
    <property type="taxonomic scope" value="Eukaryota"/>
</dbReference>
<dbReference type="PANTHER" id="PTHR24346">
    <property type="entry name" value="MAP/MICROTUBULE AFFINITY-REGULATING KINASE"/>
    <property type="match status" value="1"/>
</dbReference>
<evidence type="ECO:0000256" key="4">
    <source>
        <dbReference type="SAM" id="MobiDB-lite"/>
    </source>
</evidence>
<dbReference type="GO" id="GO:0035556">
    <property type="term" value="P:intracellular signal transduction"/>
    <property type="evidence" value="ECO:0007669"/>
    <property type="project" value="TreeGrafter"/>
</dbReference>
<dbReference type="PROSITE" id="PS00107">
    <property type="entry name" value="PROTEIN_KINASE_ATP"/>
    <property type="match status" value="1"/>
</dbReference>
<dbReference type="OMA" id="PCDMIMS"/>
<dbReference type="InterPro" id="IPR011009">
    <property type="entry name" value="Kinase-like_dom_sf"/>
</dbReference>
<dbReference type="OrthoDB" id="410920at2759"/>
<dbReference type="PROSITE" id="PS50011">
    <property type="entry name" value="PROTEIN_KINASE_DOM"/>
    <property type="match status" value="1"/>
</dbReference>
<protein>
    <recommendedName>
        <fullName evidence="5">Protein kinase domain-containing protein</fullName>
    </recommendedName>
</protein>
<sequence>MKINTSKLIRKVTESCSSPNGLKKIWASPDSIDHLKGEYFSFGKLRILKQKRLSSMVTGTDLKKQEMAKSPKAPVLVQKEFANLQYSTSQNDYLKPPPPPVTEAGEENEDDSQQQQEETTPLSLTIPTFDNVQTLPTPMTYTPLSPAGLSLSPIKDQKQPDQPLQIKKKRAHGSPRIGGGLDSVLLESQQRVISELIPAPSFQQQRVVSLPTVNEEPIPSFEPDIIPKEFAHTNIDTFDNHAESTLVGYPLQHLDKAHVLRWKKVKKIGEGNFSDVLLYESLDQTDPKMMQIAVKRIKYPVEVTDITFRGTPQYNDTLSRLESSLTRELGVLKLLDYPCIVKLYGINNPIFVQSKTPLRDLLAKNPALPPCDMIMSYCSGGDLLAAISRCLGELDIWLIQRLFTELVMAVNYLHDNNIIHRDLKLENILLKYPLEHIIALKDSPVFTSLNMIELADFGLCKQIQPGELCTARCGSEDYVSPEILMGVPYDGHLTDTWALGVILYSILEDRLPFDPPPNATSRQRNRATSHRIARFDWHWFRLANTELDAKEIVANTLTRKNQRWDIKQIMESIFVKTEMESLTF</sequence>
<evidence type="ECO:0000256" key="2">
    <source>
        <dbReference type="ARBA" id="ARBA00022840"/>
    </source>
</evidence>
<keyword evidence="1 3" id="KW-0547">Nucleotide-binding</keyword>
<dbReference type="FunCoup" id="G0V6B0">
    <property type="interactions" value="193"/>
</dbReference>
<keyword evidence="2 3" id="KW-0067">ATP-binding</keyword>
<accession>G0V6B0</accession>
<name>G0V6B0_NAUCA</name>
<dbReference type="Proteomes" id="UP000001640">
    <property type="component" value="Chromosome 1"/>
</dbReference>
<feature type="compositionally biased region" description="Polar residues" evidence="4">
    <location>
        <begin position="119"/>
        <end position="143"/>
    </location>
</feature>
<dbReference type="EMBL" id="HE576752">
    <property type="protein sequence ID" value="CCC67002.1"/>
    <property type="molecule type" value="Genomic_DNA"/>
</dbReference>
<gene>
    <name evidence="6" type="primary">NCAS0A04440</name>
    <name evidence="6" type="ordered locus">NCAS_0A04440</name>
</gene>
<dbReference type="GO" id="GO:0005524">
    <property type="term" value="F:ATP binding"/>
    <property type="evidence" value="ECO:0007669"/>
    <property type="project" value="UniProtKB-UniRule"/>
</dbReference>
<evidence type="ECO:0000256" key="1">
    <source>
        <dbReference type="ARBA" id="ARBA00022741"/>
    </source>
</evidence>
<organism evidence="6 7">
    <name type="scientific">Naumovozyma castellii</name>
    <name type="common">Yeast</name>
    <name type="synonym">Saccharomyces castellii</name>
    <dbReference type="NCBI Taxonomy" id="27288"/>
    <lineage>
        <taxon>Eukaryota</taxon>
        <taxon>Fungi</taxon>
        <taxon>Dikarya</taxon>
        <taxon>Ascomycota</taxon>
        <taxon>Saccharomycotina</taxon>
        <taxon>Saccharomycetes</taxon>
        <taxon>Saccharomycetales</taxon>
        <taxon>Saccharomycetaceae</taxon>
        <taxon>Naumovozyma</taxon>
    </lineage>
</organism>
<dbReference type="InterPro" id="IPR000719">
    <property type="entry name" value="Prot_kinase_dom"/>
</dbReference>
<dbReference type="RefSeq" id="XP_003673389.1">
    <property type="nucleotide sequence ID" value="XM_003673341.1"/>
</dbReference>
<dbReference type="Pfam" id="PF00069">
    <property type="entry name" value="Pkinase"/>
    <property type="match status" value="1"/>
</dbReference>
<keyword evidence="7" id="KW-1185">Reference proteome</keyword>
<dbReference type="SUPFAM" id="SSF56112">
    <property type="entry name" value="Protein kinase-like (PK-like)"/>
    <property type="match status" value="1"/>
</dbReference>
<dbReference type="Gene3D" id="1.10.510.10">
    <property type="entry name" value="Transferase(Phosphotransferase) domain 1"/>
    <property type="match status" value="1"/>
</dbReference>
<evidence type="ECO:0000313" key="6">
    <source>
        <dbReference type="EMBL" id="CCC67002.1"/>
    </source>
</evidence>
<dbReference type="STRING" id="1064592.G0V6B0"/>
<feature type="region of interest" description="Disordered" evidence="4">
    <location>
        <begin position="88"/>
        <end position="181"/>
    </location>
</feature>
<dbReference type="HOGENOM" id="CLU_032736_0_0_1"/>
<dbReference type="PANTHER" id="PTHR24346:SF30">
    <property type="entry name" value="MATERNAL EMBRYONIC LEUCINE ZIPPER KINASE"/>
    <property type="match status" value="1"/>
</dbReference>
<reference key="2">
    <citation type="submission" date="2011-08" db="EMBL/GenBank/DDBJ databases">
        <title>Genome sequence of Naumovozyma castellii.</title>
        <authorList>
            <person name="Gordon J.L."/>
            <person name="Armisen D."/>
            <person name="Proux-Wera E."/>
            <person name="OhEigeartaigh S.S."/>
            <person name="Byrne K.P."/>
            <person name="Wolfe K.H."/>
        </authorList>
    </citation>
    <scope>NUCLEOTIDE SEQUENCE</scope>
    <source>
        <strain>Type strain:CBS 4309</strain>
    </source>
</reference>
<dbReference type="InterPro" id="IPR017441">
    <property type="entry name" value="Protein_kinase_ATP_BS"/>
</dbReference>
<dbReference type="InterPro" id="IPR008271">
    <property type="entry name" value="Ser/Thr_kinase_AS"/>
</dbReference>
<dbReference type="GO" id="GO:0005737">
    <property type="term" value="C:cytoplasm"/>
    <property type="evidence" value="ECO:0007669"/>
    <property type="project" value="TreeGrafter"/>
</dbReference>
<dbReference type="PROSITE" id="PS00108">
    <property type="entry name" value="PROTEIN_KINASE_ST"/>
    <property type="match status" value="1"/>
</dbReference>
<dbReference type="KEGG" id="ncs:NCAS_0A04440"/>
<dbReference type="SMART" id="SM00220">
    <property type="entry name" value="S_TKc"/>
    <property type="match status" value="1"/>
</dbReference>
<proteinExistence type="predicted"/>
<feature type="binding site" evidence="3">
    <location>
        <position position="295"/>
    </location>
    <ligand>
        <name>ATP</name>
        <dbReference type="ChEBI" id="CHEBI:30616"/>
    </ligand>
</feature>
<evidence type="ECO:0000256" key="3">
    <source>
        <dbReference type="PROSITE-ProRule" id="PRU10141"/>
    </source>
</evidence>
<evidence type="ECO:0000313" key="7">
    <source>
        <dbReference type="Proteomes" id="UP000001640"/>
    </source>
</evidence>
<evidence type="ECO:0000259" key="5">
    <source>
        <dbReference type="PROSITE" id="PS50011"/>
    </source>
</evidence>
<dbReference type="AlphaFoldDB" id="G0V6B0"/>
<dbReference type="GeneID" id="96900487"/>
<dbReference type="GO" id="GO:0000122">
    <property type="term" value="P:negative regulation of transcription by RNA polymerase II"/>
    <property type="evidence" value="ECO:0007669"/>
    <property type="project" value="EnsemblFungi"/>
</dbReference>
<feature type="domain" description="Protein kinase" evidence="5">
    <location>
        <begin position="262"/>
        <end position="575"/>
    </location>
</feature>
<dbReference type="GO" id="GO:0004674">
    <property type="term" value="F:protein serine/threonine kinase activity"/>
    <property type="evidence" value="ECO:0007669"/>
    <property type="project" value="TreeGrafter"/>
</dbReference>
<dbReference type="InParanoid" id="G0V6B0"/>
<dbReference type="GO" id="GO:0031138">
    <property type="term" value="P:negative regulation of conjugation with cellular fusion"/>
    <property type="evidence" value="ECO:0007669"/>
    <property type="project" value="EnsemblFungi"/>
</dbReference>
<reference evidence="6 7" key="1">
    <citation type="journal article" date="2011" name="Proc. Natl. Acad. Sci. U.S.A.">
        <title>Evolutionary erosion of yeast sex chromosomes by mating-type switching accidents.</title>
        <authorList>
            <person name="Gordon J.L."/>
            <person name="Armisen D."/>
            <person name="Proux-Wera E."/>
            <person name="Oheigeartaigh S.S."/>
            <person name="Byrne K.P."/>
            <person name="Wolfe K.H."/>
        </authorList>
    </citation>
    <scope>NUCLEOTIDE SEQUENCE [LARGE SCALE GENOMIC DNA]</scope>
    <source>
        <strain evidence="7">ATCC 76901 / BCRC 22586 / CBS 4309 / NBRC 1992 / NRRL Y-12630</strain>
    </source>
</reference>